<dbReference type="WBParaSite" id="OFLC_0001088101-mRNA-1">
    <property type="protein sequence ID" value="OFLC_0001088101-mRNA-1"/>
    <property type="gene ID" value="OFLC_0001088101"/>
</dbReference>
<evidence type="ECO:0000313" key="3">
    <source>
        <dbReference type="WBParaSite" id="OFLC_0001088101-mRNA-1"/>
    </source>
</evidence>
<accession>A0A183HTR9</accession>
<reference evidence="1 2" key="2">
    <citation type="submission" date="2018-11" db="EMBL/GenBank/DDBJ databases">
        <authorList>
            <consortium name="Pathogen Informatics"/>
        </authorList>
    </citation>
    <scope>NUCLEOTIDE SEQUENCE [LARGE SCALE GENOMIC DNA]</scope>
</reference>
<evidence type="ECO:0000313" key="2">
    <source>
        <dbReference type="Proteomes" id="UP000267606"/>
    </source>
</evidence>
<protein>
    <submittedName>
        <fullName evidence="1 3">Uncharacterized protein</fullName>
    </submittedName>
</protein>
<keyword evidence="2" id="KW-1185">Reference proteome</keyword>
<proteinExistence type="predicted"/>
<evidence type="ECO:0000313" key="1">
    <source>
        <dbReference type="EMBL" id="VDO72149.1"/>
    </source>
</evidence>
<gene>
    <name evidence="1" type="ORF">OFLC_LOCUS10887</name>
</gene>
<name>A0A183HTR9_9BILA</name>
<dbReference type="AlphaFoldDB" id="A0A183HTR9"/>
<organism evidence="3">
    <name type="scientific">Onchocerca flexuosa</name>
    <dbReference type="NCBI Taxonomy" id="387005"/>
    <lineage>
        <taxon>Eukaryota</taxon>
        <taxon>Metazoa</taxon>
        <taxon>Ecdysozoa</taxon>
        <taxon>Nematoda</taxon>
        <taxon>Chromadorea</taxon>
        <taxon>Rhabditida</taxon>
        <taxon>Spirurina</taxon>
        <taxon>Spiruromorpha</taxon>
        <taxon>Filarioidea</taxon>
        <taxon>Onchocercidae</taxon>
        <taxon>Onchocerca</taxon>
    </lineage>
</organism>
<dbReference type="EMBL" id="UZAJ01015045">
    <property type="protein sequence ID" value="VDO72149.1"/>
    <property type="molecule type" value="Genomic_DNA"/>
</dbReference>
<sequence length="49" mass="5915">MKLWVSRGGRLDEELNFLRNLQQNNHYSASRQKRLSDFENSSLFYNTCF</sequence>
<reference evidence="3" key="1">
    <citation type="submission" date="2016-06" db="UniProtKB">
        <authorList>
            <consortium name="WormBaseParasite"/>
        </authorList>
    </citation>
    <scope>IDENTIFICATION</scope>
</reference>
<dbReference type="Proteomes" id="UP000267606">
    <property type="component" value="Unassembled WGS sequence"/>
</dbReference>